<protein>
    <submittedName>
        <fullName evidence="2">YggT family protein</fullName>
    </submittedName>
</protein>
<feature type="transmembrane region" description="Helical" evidence="1">
    <location>
        <begin position="68"/>
        <end position="91"/>
    </location>
</feature>
<feature type="transmembrane region" description="Helical" evidence="1">
    <location>
        <begin position="6"/>
        <end position="25"/>
    </location>
</feature>
<keyword evidence="1" id="KW-0472">Membrane</keyword>
<name>A0ABU2BDU0_9CORY</name>
<gene>
    <name evidence="2" type="ORF">J2S37_002667</name>
</gene>
<keyword evidence="1" id="KW-0812">Transmembrane</keyword>
<evidence type="ECO:0000313" key="2">
    <source>
        <dbReference type="EMBL" id="MDR7356129.1"/>
    </source>
</evidence>
<sequence length="95" mass="10783">METLKTFLVIAIDIYLLILIARILIEMIVTFSRNYQAPSWFNRLAESIFIVTDPPVKALRKLIPPIRLGAVALDVSILVLFFALQFGRIAIINIL</sequence>
<dbReference type="RefSeq" id="WP_277104593.1">
    <property type="nucleotide sequence ID" value="NZ_BAAAJS010000056.1"/>
</dbReference>
<evidence type="ECO:0000313" key="3">
    <source>
        <dbReference type="Proteomes" id="UP001183619"/>
    </source>
</evidence>
<accession>A0ABU2BDU0</accession>
<proteinExistence type="predicted"/>
<comment type="caution">
    <text evidence="2">The sequence shown here is derived from an EMBL/GenBank/DDBJ whole genome shotgun (WGS) entry which is preliminary data.</text>
</comment>
<dbReference type="Proteomes" id="UP001183619">
    <property type="component" value="Unassembled WGS sequence"/>
</dbReference>
<keyword evidence="1" id="KW-1133">Transmembrane helix</keyword>
<dbReference type="Pfam" id="PF02325">
    <property type="entry name" value="CCB3_YggT"/>
    <property type="match status" value="1"/>
</dbReference>
<reference evidence="2 3" key="1">
    <citation type="submission" date="2023-07" db="EMBL/GenBank/DDBJ databases">
        <title>Sequencing the genomes of 1000 actinobacteria strains.</title>
        <authorList>
            <person name="Klenk H.-P."/>
        </authorList>
    </citation>
    <scope>NUCLEOTIDE SEQUENCE [LARGE SCALE GENOMIC DNA]</scope>
    <source>
        <strain evidence="2 3">DSM 44508</strain>
    </source>
</reference>
<evidence type="ECO:0000256" key="1">
    <source>
        <dbReference type="SAM" id="Phobius"/>
    </source>
</evidence>
<dbReference type="EMBL" id="JAVDYF010000001">
    <property type="protein sequence ID" value="MDR7356129.1"/>
    <property type="molecule type" value="Genomic_DNA"/>
</dbReference>
<dbReference type="InterPro" id="IPR003425">
    <property type="entry name" value="CCB3/YggT"/>
</dbReference>
<organism evidence="2 3">
    <name type="scientific">Corynebacterium felinum</name>
    <dbReference type="NCBI Taxonomy" id="131318"/>
    <lineage>
        <taxon>Bacteria</taxon>
        <taxon>Bacillati</taxon>
        <taxon>Actinomycetota</taxon>
        <taxon>Actinomycetes</taxon>
        <taxon>Mycobacteriales</taxon>
        <taxon>Corynebacteriaceae</taxon>
        <taxon>Corynebacterium</taxon>
    </lineage>
</organism>
<keyword evidence="3" id="KW-1185">Reference proteome</keyword>